<dbReference type="EMBL" id="JAKMXF010000310">
    <property type="protein sequence ID" value="KAI6650757.1"/>
    <property type="molecule type" value="Genomic_DNA"/>
</dbReference>
<evidence type="ECO:0000313" key="6">
    <source>
        <dbReference type="Proteomes" id="UP001165289"/>
    </source>
</evidence>
<dbReference type="Gene3D" id="3.40.50.720">
    <property type="entry name" value="NAD(P)-binding Rossmann-like Domain"/>
    <property type="match status" value="1"/>
</dbReference>
<feature type="domain" description="Gfo/Idh/MocA-like oxidoreductase N-terminal" evidence="3">
    <location>
        <begin position="13"/>
        <end position="133"/>
    </location>
</feature>
<feature type="domain" description="GFO/IDH/MocA-like oxidoreductase" evidence="4">
    <location>
        <begin position="144"/>
        <end position="263"/>
    </location>
</feature>
<proteinExistence type="inferred from homology"/>
<organism evidence="5 6">
    <name type="scientific">Oopsacas minuta</name>
    <dbReference type="NCBI Taxonomy" id="111878"/>
    <lineage>
        <taxon>Eukaryota</taxon>
        <taxon>Metazoa</taxon>
        <taxon>Porifera</taxon>
        <taxon>Hexactinellida</taxon>
        <taxon>Hexasterophora</taxon>
        <taxon>Lyssacinosida</taxon>
        <taxon>Leucopsacidae</taxon>
        <taxon>Oopsacas</taxon>
    </lineage>
</organism>
<name>A0AAV7JPI6_9METZ</name>
<dbReference type="Pfam" id="PF01408">
    <property type="entry name" value="GFO_IDH_MocA"/>
    <property type="match status" value="1"/>
</dbReference>
<comment type="similarity">
    <text evidence="1">Belongs to the Gfo/Idh/MocA family.</text>
</comment>
<gene>
    <name evidence="5" type="ORF">LOD99_7808</name>
</gene>
<reference evidence="5 6" key="1">
    <citation type="journal article" date="2023" name="BMC Biol.">
        <title>The compact genome of the sponge Oopsacas minuta (Hexactinellida) is lacking key metazoan core genes.</title>
        <authorList>
            <person name="Santini S."/>
            <person name="Schenkelaars Q."/>
            <person name="Jourda C."/>
            <person name="Duchesne M."/>
            <person name="Belahbib H."/>
            <person name="Rocher C."/>
            <person name="Selva M."/>
            <person name="Riesgo A."/>
            <person name="Vervoort M."/>
            <person name="Leys S.P."/>
            <person name="Kodjabachian L."/>
            <person name="Le Bivic A."/>
            <person name="Borchiellini C."/>
            <person name="Claverie J.M."/>
            <person name="Renard E."/>
        </authorList>
    </citation>
    <scope>NUCLEOTIDE SEQUENCE [LARGE SCALE GENOMIC DNA]</scope>
    <source>
        <strain evidence="5">SPO-2</strain>
    </source>
</reference>
<dbReference type="SUPFAM" id="SSF55347">
    <property type="entry name" value="Glyceraldehyde-3-phosphate dehydrogenase-like, C-terminal domain"/>
    <property type="match status" value="1"/>
</dbReference>
<keyword evidence="2" id="KW-0560">Oxidoreductase</keyword>
<dbReference type="AlphaFoldDB" id="A0AAV7JPI6"/>
<dbReference type="GO" id="GO:0005737">
    <property type="term" value="C:cytoplasm"/>
    <property type="evidence" value="ECO:0007669"/>
    <property type="project" value="TreeGrafter"/>
</dbReference>
<dbReference type="Gene3D" id="3.30.360.10">
    <property type="entry name" value="Dihydrodipicolinate Reductase, domain 2"/>
    <property type="match status" value="1"/>
</dbReference>
<dbReference type="Pfam" id="PF22725">
    <property type="entry name" value="GFO_IDH_MocA_C3"/>
    <property type="match status" value="1"/>
</dbReference>
<evidence type="ECO:0000256" key="1">
    <source>
        <dbReference type="ARBA" id="ARBA00010928"/>
    </source>
</evidence>
<dbReference type="PANTHER" id="PTHR42840">
    <property type="entry name" value="NAD(P)-BINDING ROSSMANN-FOLD SUPERFAMILY PROTEIN-RELATED"/>
    <property type="match status" value="1"/>
</dbReference>
<dbReference type="InterPro" id="IPR036291">
    <property type="entry name" value="NAD(P)-bd_dom_sf"/>
</dbReference>
<dbReference type="GO" id="GO:0006740">
    <property type="term" value="P:NADPH regeneration"/>
    <property type="evidence" value="ECO:0007669"/>
    <property type="project" value="TreeGrafter"/>
</dbReference>
<dbReference type="InterPro" id="IPR055170">
    <property type="entry name" value="GFO_IDH_MocA-like_dom"/>
</dbReference>
<keyword evidence="6" id="KW-1185">Reference proteome</keyword>
<dbReference type="GO" id="GO:0016491">
    <property type="term" value="F:oxidoreductase activity"/>
    <property type="evidence" value="ECO:0007669"/>
    <property type="project" value="UniProtKB-KW"/>
</dbReference>
<dbReference type="SUPFAM" id="SSF51735">
    <property type="entry name" value="NAD(P)-binding Rossmann-fold domains"/>
    <property type="match status" value="1"/>
</dbReference>
<dbReference type="Proteomes" id="UP001165289">
    <property type="component" value="Unassembled WGS sequence"/>
</dbReference>
<dbReference type="GO" id="GO:0000166">
    <property type="term" value="F:nucleotide binding"/>
    <property type="evidence" value="ECO:0007669"/>
    <property type="project" value="InterPro"/>
</dbReference>
<evidence type="ECO:0008006" key="7">
    <source>
        <dbReference type="Google" id="ProtNLM"/>
    </source>
</evidence>
<evidence type="ECO:0000256" key="2">
    <source>
        <dbReference type="ARBA" id="ARBA00023002"/>
    </source>
</evidence>
<evidence type="ECO:0000313" key="5">
    <source>
        <dbReference type="EMBL" id="KAI6650757.1"/>
    </source>
</evidence>
<dbReference type="PANTHER" id="PTHR42840:SF3">
    <property type="entry name" value="BINDING ROSSMANN FOLD OXIDOREDUCTASE, PUTATIVE (AFU_ORTHOLOGUE AFUA_2G10240)-RELATED"/>
    <property type="match status" value="1"/>
</dbReference>
<evidence type="ECO:0000259" key="4">
    <source>
        <dbReference type="Pfam" id="PF22725"/>
    </source>
</evidence>
<comment type="caution">
    <text evidence="5">The sequence shown here is derived from an EMBL/GenBank/DDBJ whole genome shotgun (WGS) entry which is preliminary data.</text>
</comment>
<protein>
    <recommendedName>
        <fullName evidence="7">Inositol 2-dehydrogenase</fullName>
    </recommendedName>
</protein>
<sequence>MAVQWQESNLPLGVAVIGIGRAGLIHFKGIRNNCKLKLLYLVDVDMDKVSQLIERNHLGGYVKPIHPSDMSTILEDPKLHMIVVTTPSFTHEQYIIAALHKNKAVFCEKPLAPDNQRVEQCYELSEKMKVPLYCAFQRRYDPGFRRIRDQVRQGAIGKVYVVKTCSRDSPVPSLEYLKSSGRIYHDCAVHDLDMVCYVLEDIPCSVYVKSHAWDPEIAAIKDDDTAVIVLGFKSGVIAIIDISRHSAYGYDQRLEVFGEKGMLKSENPREDEVETYSQKGVTLGKCHYSFPTRYEYAYQQELDEFIECILDPTREMLSGKKDTLLATRLAEACEESLRKKAEVPITL</sequence>
<accession>A0AAV7JPI6</accession>
<evidence type="ECO:0000259" key="3">
    <source>
        <dbReference type="Pfam" id="PF01408"/>
    </source>
</evidence>
<dbReference type="InterPro" id="IPR000683">
    <property type="entry name" value="Gfo/Idh/MocA-like_OxRdtase_N"/>
</dbReference>